<organism evidence="1 2">
    <name type="scientific">Suillus placidus</name>
    <dbReference type="NCBI Taxonomy" id="48579"/>
    <lineage>
        <taxon>Eukaryota</taxon>
        <taxon>Fungi</taxon>
        <taxon>Dikarya</taxon>
        <taxon>Basidiomycota</taxon>
        <taxon>Agaricomycotina</taxon>
        <taxon>Agaricomycetes</taxon>
        <taxon>Agaricomycetidae</taxon>
        <taxon>Boletales</taxon>
        <taxon>Suillineae</taxon>
        <taxon>Suillaceae</taxon>
        <taxon>Suillus</taxon>
    </lineage>
</organism>
<keyword evidence="2" id="KW-1185">Reference proteome</keyword>
<protein>
    <submittedName>
        <fullName evidence="1">Uncharacterized protein</fullName>
    </submittedName>
</protein>
<comment type="caution">
    <text evidence="1">The sequence shown here is derived from an EMBL/GenBank/DDBJ whole genome shotgun (WGS) entry which is preliminary data.</text>
</comment>
<evidence type="ECO:0000313" key="1">
    <source>
        <dbReference type="EMBL" id="KAG1776146.1"/>
    </source>
</evidence>
<proteinExistence type="predicted"/>
<dbReference type="AlphaFoldDB" id="A0A9P7D2K9"/>
<dbReference type="OrthoDB" id="2680099at2759"/>
<evidence type="ECO:0000313" key="2">
    <source>
        <dbReference type="Proteomes" id="UP000714275"/>
    </source>
</evidence>
<reference evidence="1" key="1">
    <citation type="journal article" date="2020" name="New Phytol.">
        <title>Comparative genomics reveals dynamic genome evolution in host specialist ectomycorrhizal fungi.</title>
        <authorList>
            <person name="Lofgren L.A."/>
            <person name="Nguyen N.H."/>
            <person name="Vilgalys R."/>
            <person name="Ruytinx J."/>
            <person name="Liao H.L."/>
            <person name="Branco S."/>
            <person name="Kuo A."/>
            <person name="LaButti K."/>
            <person name="Lipzen A."/>
            <person name="Andreopoulos W."/>
            <person name="Pangilinan J."/>
            <person name="Riley R."/>
            <person name="Hundley H."/>
            <person name="Na H."/>
            <person name="Barry K."/>
            <person name="Grigoriev I.V."/>
            <person name="Stajich J.E."/>
            <person name="Kennedy P.G."/>
        </authorList>
    </citation>
    <scope>NUCLEOTIDE SEQUENCE</scope>
    <source>
        <strain evidence="1">DOB743</strain>
    </source>
</reference>
<dbReference type="Proteomes" id="UP000714275">
    <property type="component" value="Unassembled WGS sequence"/>
</dbReference>
<gene>
    <name evidence="1" type="ORF">EV702DRAFT_1198451</name>
</gene>
<name>A0A9P7D2K9_9AGAM</name>
<sequence>MSVHFEHNGEPLAILLDIIEVSKSHSGAHLAEAFVKILEDFGISDKKSRAALGGCGGSEAKVNSFLFIAA</sequence>
<accession>A0A9P7D2K9</accession>
<dbReference type="EMBL" id="JABBWD010000028">
    <property type="protein sequence ID" value="KAG1776146.1"/>
    <property type="molecule type" value="Genomic_DNA"/>
</dbReference>